<evidence type="ECO:0000313" key="2">
    <source>
        <dbReference type="Proteomes" id="UP000291236"/>
    </source>
</evidence>
<dbReference type="AlphaFoldDB" id="A0A4P2VP13"/>
<reference evidence="1 2" key="1">
    <citation type="submission" date="2018-12" db="EMBL/GenBank/DDBJ databases">
        <title>Rubrispira sanarue gen. nov., sp., nov., a member of the order Silvanigrellales, isolated from a brackish lake in Hamamatsu Japan.</title>
        <authorList>
            <person name="Maejima Y."/>
            <person name="Iino T."/>
            <person name="Muraguchi Y."/>
            <person name="Fukuda K."/>
            <person name="Nojiri H."/>
            <person name="Ohkuma M."/>
            <person name="Moriuchi R."/>
            <person name="Dohra H."/>
            <person name="Kimbara K."/>
            <person name="Shintani M."/>
        </authorList>
    </citation>
    <scope>NUCLEOTIDE SEQUENCE [LARGE SCALE GENOMIC DNA]</scope>
    <source>
        <strain evidence="1 2">RF1110005</strain>
    </source>
</reference>
<gene>
    <name evidence="1" type="ORF">JCM31447_23130</name>
</gene>
<keyword evidence="2" id="KW-1185">Reference proteome</keyword>
<name>A0A4P2VP13_FLUSA</name>
<dbReference type="Proteomes" id="UP000291236">
    <property type="component" value="Chromosome"/>
</dbReference>
<dbReference type="KEGG" id="sbf:JCM31447_23130"/>
<organism evidence="1 2">
    <name type="scientific">Fluviispira sanaruensis</name>
    <dbReference type="NCBI Taxonomy" id="2493639"/>
    <lineage>
        <taxon>Bacteria</taxon>
        <taxon>Pseudomonadati</taxon>
        <taxon>Bdellovibrionota</taxon>
        <taxon>Oligoflexia</taxon>
        <taxon>Silvanigrellales</taxon>
        <taxon>Silvanigrellaceae</taxon>
        <taxon>Fluviispira</taxon>
    </lineage>
</organism>
<evidence type="ECO:0000313" key="1">
    <source>
        <dbReference type="EMBL" id="BBH53860.1"/>
    </source>
</evidence>
<protein>
    <submittedName>
        <fullName evidence="1">TIGR04552 family protein</fullName>
    </submittedName>
</protein>
<accession>A0A4P2VP13</accession>
<dbReference type="NCBIfam" id="TIGR04562">
    <property type="entry name" value="TIGR04552 family protein"/>
    <property type="match status" value="1"/>
</dbReference>
<sequence>MKESHHKHVKRELEGSTHNSNTTAWNIPWQDFEVILGLKNSYSQRNLNVLSEKQARIFLKNCGFDLSNQMHIKQFEQFYGEALYFIRHILLTNEERTNFTVPSSLLYLKNPCHLLLYASTNHPRKRYLRLWSCSILKVMYAISNLQFSGRLHIIDDAREQIFKRIRNHIHLNKEDEIEFNHNNFSINLNKVEWKEAKTRTSIVLKLLHKPDSIVDDVFDYLGVRFVVEKSSEIPLLLKHLIETDIIIPHQVVGLRTRNSLLNVKHPKKIFSFLKELKSCGTLNDDEFNKMCENIIWSNQTNEEILKRTNTFTSQHYRSLQFTVRHLVRTPNPAFLVLESMTNQLRRYTGVQRQEPWMETVIPQYFAHYFPIEIQMMDQESYEMAKFGPASHEQYKSQQHKSVRERVLGNLLTFKKEKLASQDF</sequence>
<dbReference type="InterPro" id="IPR030824">
    <property type="entry name" value="CHP04562"/>
</dbReference>
<dbReference type="RefSeq" id="WP_172603909.1">
    <property type="nucleotide sequence ID" value="NZ_AP019368.1"/>
</dbReference>
<dbReference type="EMBL" id="AP019368">
    <property type="protein sequence ID" value="BBH53860.1"/>
    <property type="molecule type" value="Genomic_DNA"/>
</dbReference>
<proteinExistence type="predicted"/>
<dbReference type="NCBIfam" id="TIGR04552">
    <property type="entry name" value="TIGR04552 family protein"/>
    <property type="match status" value="1"/>
</dbReference>